<sequence>MQIHEHRGRNGKSVRTSISVFYECSRLFYSATL</sequence>
<name>A0A0E9TWN1_ANGAN</name>
<dbReference type="EMBL" id="GBXM01051267">
    <property type="protein sequence ID" value="JAH57310.1"/>
    <property type="molecule type" value="Transcribed_RNA"/>
</dbReference>
<reference evidence="1" key="1">
    <citation type="submission" date="2014-11" db="EMBL/GenBank/DDBJ databases">
        <authorList>
            <person name="Amaro Gonzalez C."/>
        </authorList>
    </citation>
    <scope>NUCLEOTIDE SEQUENCE</scope>
</reference>
<accession>A0A0E9TWN1</accession>
<protein>
    <submittedName>
        <fullName evidence="1">Uncharacterized protein</fullName>
    </submittedName>
</protein>
<proteinExistence type="predicted"/>
<evidence type="ECO:0000313" key="1">
    <source>
        <dbReference type="EMBL" id="JAH57310.1"/>
    </source>
</evidence>
<organism evidence="1">
    <name type="scientific">Anguilla anguilla</name>
    <name type="common">European freshwater eel</name>
    <name type="synonym">Muraena anguilla</name>
    <dbReference type="NCBI Taxonomy" id="7936"/>
    <lineage>
        <taxon>Eukaryota</taxon>
        <taxon>Metazoa</taxon>
        <taxon>Chordata</taxon>
        <taxon>Craniata</taxon>
        <taxon>Vertebrata</taxon>
        <taxon>Euteleostomi</taxon>
        <taxon>Actinopterygii</taxon>
        <taxon>Neopterygii</taxon>
        <taxon>Teleostei</taxon>
        <taxon>Anguilliformes</taxon>
        <taxon>Anguillidae</taxon>
        <taxon>Anguilla</taxon>
    </lineage>
</organism>
<dbReference type="AlphaFoldDB" id="A0A0E9TWN1"/>
<reference evidence="1" key="2">
    <citation type="journal article" date="2015" name="Fish Shellfish Immunol.">
        <title>Early steps in the European eel (Anguilla anguilla)-Vibrio vulnificus interaction in the gills: Role of the RtxA13 toxin.</title>
        <authorList>
            <person name="Callol A."/>
            <person name="Pajuelo D."/>
            <person name="Ebbesson L."/>
            <person name="Teles M."/>
            <person name="MacKenzie S."/>
            <person name="Amaro C."/>
        </authorList>
    </citation>
    <scope>NUCLEOTIDE SEQUENCE</scope>
</reference>